<dbReference type="OrthoDB" id="1711508at2759"/>
<dbReference type="AlphaFoldDB" id="A0A5C3MNH5"/>
<accession>A0A5C3MNH5</accession>
<dbReference type="STRING" id="5364.A0A5C3MNH5"/>
<dbReference type="Gene3D" id="3.40.50.1000">
    <property type="entry name" value="HAD superfamily/HAD-like"/>
    <property type="match status" value="1"/>
</dbReference>
<evidence type="ECO:0000256" key="1">
    <source>
        <dbReference type="SAM" id="MobiDB-lite"/>
    </source>
</evidence>
<evidence type="ECO:0000313" key="3">
    <source>
        <dbReference type="Proteomes" id="UP000305948"/>
    </source>
</evidence>
<gene>
    <name evidence="2" type="ORF">OE88DRAFT_1638491</name>
</gene>
<evidence type="ECO:0000313" key="2">
    <source>
        <dbReference type="EMBL" id="TFK46305.1"/>
    </source>
</evidence>
<feature type="region of interest" description="Disordered" evidence="1">
    <location>
        <begin position="40"/>
        <end position="63"/>
    </location>
</feature>
<evidence type="ECO:0008006" key="4">
    <source>
        <dbReference type="Google" id="ProtNLM"/>
    </source>
</evidence>
<protein>
    <recommendedName>
        <fullName evidence="4">FCP1 homology domain-containing protein</fullName>
    </recommendedName>
</protein>
<name>A0A5C3MNH5_9AGAM</name>
<dbReference type="Proteomes" id="UP000305948">
    <property type="component" value="Unassembled WGS sequence"/>
</dbReference>
<proteinExistence type="predicted"/>
<sequence>MVWSSAQPHSVDDMVGKAFGEKKGELKAVWARDTLGLSEHQYRMSTPNSPEPVPSCPSTSTPRAEAHSALTTVLLDDSPLKAHLQPYNHVCIKEYDSPLRRSDLDILEAQRAKQRQEELDADPDTSAEGKVYDQTLLAIIGILDETRVQSNVAGWIRGGGLWGPKRDEIKTYQAQDREVPAALTSESSESMWFEDEETVRYWAGKGREALERLGIPVEDGIEG</sequence>
<dbReference type="EMBL" id="ML213531">
    <property type="protein sequence ID" value="TFK46305.1"/>
    <property type="molecule type" value="Genomic_DNA"/>
</dbReference>
<reference evidence="2 3" key="1">
    <citation type="journal article" date="2019" name="Nat. Ecol. Evol.">
        <title>Megaphylogeny resolves global patterns of mushroom evolution.</title>
        <authorList>
            <person name="Varga T."/>
            <person name="Krizsan K."/>
            <person name="Foldi C."/>
            <person name="Dima B."/>
            <person name="Sanchez-Garcia M."/>
            <person name="Sanchez-Ramirez S."/>
            <person name="Szollosi G.J."/>
            <person name="Szarkandi J.G."/>
            <person name="Papp V."/>
            <person name="Albert L."/>
            <person name="Andreopoulos W."/>
            <person name="Angelini C."/>
            <person name="Antonin V."/>
            <person name="Barry K.W."/>
            <person name="Bougher N.L."/>
            <person name="Buchanan P."/>
            <person name="Buyck B."/>
            <person name="Bense V."/>
            <person name="Catcheside P."/>
            <person name="Chovatia M."/>
            <person name="Cooper J."/>
            <person name="Damon W."/>
            <person name="Desjardin D."/>
            <person name="Finy P."/>
            <person name="Geml J."/>
            <person name="Haridas S."/>
            <person name="Hughes K."/>
            <person name="Justo A."/>
            <person name="Karasinski D."/>
            <person name="Kautmanova I."/>
            <person name="Kiss B."/>
            <person name="Kocsube S."/>
            <person name="Kotiranta H."/>
            <person name="LaButti K.M."/>
            <person name="Lechner B.E."/>
            <person name="Liimatainen K."/>
            <person name="Lipzen A."/>
            <person name="Lukacs Z."/>
            <person name="Mihaltcheva S."/>
            <person name="Morgado L.N."/>
            <person name="Niskanen T."/>
            <person name="Noordeloos M.E."/>
            <person name="Ohm R.A."/>
            <person name="Ortiz-Santana B."/>
            <person name="Ovrebo C."/>
            <person name="Racz N."/>
            <person name="Riley R."/>
            <person name="Savchenko A."/>
            <person name="Shiryaev A."/>
            <person name="Soop K."/>
            <person name="Spirin V."/>
            <person name="Szebenyi C."/>
            <person name="Tomsovsky M."/>
            <person name="Tulloss R.E."/>
            <person name="Uehling J."/>
            <person name="Grigoriev I.V."/>
            <person name="Vagvolgyi C."/>
            <person name="Papp T."/>
            <person name="Martin F.M."/>
            <person name="Miettinen O."/>
            <person name="Hibbett D.S."/>
            <person name="Nagy L.G."/>
        </authorList>
    </citation>
    <scope>NUCLEOTIDE SEQUENCE [LARGE SCALE GENOMIC DNA]</scope>
    <source>
        <strain evidence="2 3">OMC1185</strain>
    </source>
</reference>
<dbReference type="InterPro" id="IPR023214">
    <property type="entry name" value="HAD_sf"/>
</dbReference>
<keyword evidence="3" id="KW-1185">Reference proteome</keyword>
<organism evidence="2 3">
    <name type="scientific">Heliocybe sulcata</name>
    <dbReference type="NCBI Taxonomy" id="5364"/>
    <lineage>
        <taxon>Eukaryota</taxon>
        <taxon>Fungi</taxon>
        <taxon>Dikarya</taxon>
        <taxon>Basidiomycota</taxon>
        <taxon>Agaricomycotina</taxon>
        <taxon>Agaricomycetes</taxon>
        <taxon>Gloeophyllales</taxon>
        <taxon>Gloeophyllaceae</taxon>
        <taxon>Heliocybe</taxon>
    </lineage>
</organism>